<feature type="region of interest" description="Disordered" evidence="1">
    <location>
        <begin position="143"/>
        <end position="162"/>
    </location>
</feature>
<keyword evidence="3" id="KW-1185">Reference proteome</keyword>
<evidence type="ECO:0000313" key="3">
    <source>
        <dbReference type="Proteomes" id="UP001302812"/>
    </source>
</evidence>
<sequence>MAKRTPRTARQGRRAVPNKSSQPRRNRTGPATASTADDEARRQELEAKIAEFRPYVPGSGPPPPKISLLPPVNGTTGYIIDQMPLPRRVPGGETQDIAVYYIGYADRPGERALVPYFQILEHVSPRELEWWNDKLEERRSVVRREEEEERRMVKERERERRRELRRRVSMVEKRITRSATKRLGREIMAAS</sequence>
<dbReference type="RefSeq" id="XP_064670268.1">
    <property type="nucleotide sequence ID" value="XM_064818334.1"/>
</dbReference>
<dbReference type="EMBL" id="MU853341">
    <property type="protein sequence ID" value="KAK4112698.1"/>
    <property type="molecule type" value="Genomic_DNA"/>
</dbReference>
<comment type="caution">
    <text evidence="2">The sequence shown here is derived from an EMBL/GenBank/DDBJ whole genome shotgun (WGS) entry which is preliminary data.</text>
</comment>
<organism evidence="2 3">
    <name type="scientific">Canariomyces notabilis</name>
    <dbReference type="NCBI Taxonomy" id="2074819"/>
    <lineage>
        <taxon>Eukaryota</taxon>
        <taxon>Fungi</taxon>
        <taxon>Dikarya</taxon>
        <taxon>Ascomycota</taxon>
        <taxon>Pezizomycotina</taxon>
        <taxon>Sordariomycetes</taxon>
        <taxon>Sordariomycetidae</taxon>
        <taxon>Sordariales</taxon>
        <taxon>Chaetomiaceae</taxon>
        <taxon>Canariomyces</taxon>
    </lineage>
</organism>
<evidence type="ECO:0000313" key="2">
    <source>
        <dbReference type="EMBL" id="KAK4112698.1"/>
    </source>
</evidence>
<reference evidence="2" key="2">
    <citation type="submission" date="2023-05" db="EMBL/GenBank/DDBJ databases">
        <authorList>
            <consortium name="Lawrence Berkeley National Laboratory"/>
            <person name="Steindorff A."/>
            <person name="Hensen N."/>
            <person name="Bonometti L."/>
            <person name="Westerberg I."/>
            <person name="Brannstrom I.O."/>
            <person name="Guillou S."/>
            <person name="Cros-Aarteil S."/>
            <person name="Calhoun S."/>
            <person name="Haridas S."/>
            <person name="Kuo A."/>
            <person name="Mondo S."/>
            <person name="Pangilinan J."/>
            <person name="Riley R."/>
            <person name="Labutti K."/>
            <person name="Andreopoulos B."/>
            <person name="Lipzen A."/>
            <person name="Chen C."/>
            <person name="Yanf M."/>
            <person name="Daum C."/>
            <person name="Ng V."/>
            <person name="Clum A."/>
            <person name="Ohm R."/>
            <person name="Martin F."/>
            <person name="Silar P."/>
            <person name="Natvig D."/>
            <person name="Lalanne C."/>
            <person name="Gautier V."/>
            <person name="Ament-Velasquez S.L."/>
            <person name="Kruys A."/>
            <person name="Hutchinson M.I."/>
            <person name="Powell A.J."/>
            <person name="Barry K."/>
            <person name="Miller A.N."/>
            <person name="Grigoriev I.V."/>
            <person name="Debuchy R."/>
            <person name="Gladieux P."/>
            <person name="Thoren M.H."/>
            <person name="Johannesson H."/>
        </authorList>
    </citation>
    <scope>NUCLEOTIDE SEQUENCE</scope>
    <source>
        <strain evidence="2">CBS 508.74</strain>
    </source>
</reference>
<protein>
    <submittedName>
        <fullName evidence="2">Uncharacterized protein</fullName>
    </submittedName>
</protein>
<gene>
    <name evidence="2" type="ORF">N656DRAFT_805141</name>
</gene>
<feature type="region of interest" description="Disordered" evidence="1">
    <location>
        <begin position="47"/>
        <end position="66"/>
    </location>
</feature>
<dbReference type="GeneID" id="89942459"/>
<feature type="compositionally biased region" description="Basic residues" evidence="1">
    <location>
        <begin position="1"/>
        <end position="13"/>
    </location>
</feature>
<dbReference type="AlphaFoldDB" id="A0AAN6TE31"/>
<feature type="region of interest" description="Disordered" evidence="1">
    <location>
        <begin position="1"/>
        <end position="42"/>
    </location>
</feature>
<dbReference type="Proteomes" id="UP001302812">
    <property type="component" value="Unassembled WGS sequence"/>
</dbReference>
<name>A0AAN6TE31_9PEZI</name>
<proteinExistence type="predicted"/>
<reference evidence="2" key="1">
    <citation type="journal article" date="2023" name="Mol. Phylogenet. Evol.">
        <title>Genome-scale phylogeny and comparative genomics of the fungal order Sordariales.</title>
        <authorList>
            <person name="Hensen N."/>
            <person name="Bonometti L."/>
            <person name="Westerberg I."/>
            <person name="Brannstrom I.O."/>
            <person name="Guillou S."/>
            <person name="Cros-Aarteil S."/>
            <person name="Calhoun S."/>
            <person name="Haridas S."/>
            <person name="Kuo A."/>
            <person name="Mondo S."/>
            <person name="Pangilinan J."/>
            <person name="Riley R."/>
            <person name="LaButti K."/>
            <person name="Andreopoulos B."/>
            <person name="Lipzen A."/>
            <person name="Chen C."/>
            <person name="Yan M."/>
            <person name="Daum C."/>
            <person name="Ng V."/>
            <person name="Clum A."/>
            <person name="Steindorff A."/>
            <person name="Ohm R.A."/>
            <person name="Martin F."/>
            <person name="Silar P."/>
            <person name="Natvig D.O."/>
            <person name="Lalanne C."/>
            <person name="Gautier V."/>
            <person name="Ament-Velasquez S.L."/>
            <person name="Kruys A."/>
            <person name="Hutchinson M.I."/>
            <person name="Powell A.J."/>
            <person name="Barry K."/>
            <person name="Miller A.N."/>
            <person name="Grigoriev I.V."/>
            <person name="Debuchy R."/>
            <person name="Gladieux P."/>
            <person name="Hiltunen Thoren M."/>
            <person name="Johannesson H."/>
        </authorList>
    </citation>
    <scope>NUCLEOTIDE SEQUENCE</scope>
    <source>
        <strain evidence="2">CBS 508.74</strain>
    </source>
</reference>
<accession>A0AAN6TE31</accession>
<evidence type="ECO:0000256" key="1">
    <source>
        <dbReference type="SAM" id="MobiDB-lite"/>
    </source>
</evidence>